<keyword evidence="1" id="KW-0812">Transmembrane</keyword>
<dbReference type="STRING" id="123214.PERMA_0347"/>
<dbReference type="EMBL" id="CP001230">
    <property type="protein sequence ID" value="ACO03708.1"/>
    <property type="molecule type" value="Genomic_DNA"/>
</dbReference>
<dbReference type="PaxDb" id="123214-PERMA_0347"/>
<feature type="transmembrane region" description="Helical" evidence="1">
    <location>
        <begin position="42"/>
        <end position="60"/>
    </location>
</feature>
<proteinExistence type="predicted"/>
<dbReference type="RefSeq" id="WP_012675947.1">
    <property type="nucleotide sequence ID" value="NC_012440.1"/>
</dbReference>
<protein>
    <recommendedName>
        <fullName evidence="2">DUF2231 domain-containing protein</fullName>
    </recommendedName>
</protein>
<dbReference type="AlphaFoldDB" id="C0QTX5"/>
<name>C0QTX5_PERMH</name>
<dbReference type="KEGG" id="pmx:PERMA_0347"/>
<feature type="transmembrane region" description="Helical" evidence="1">
    <location>
        <begin position="107"/>
        <end position="130"/>
    </location>
</feature>
<keyword evidence="1" id="KW-0472">Membrane</keyword>
<organism evidence="3 4">
    <name type="scientific">Persephonella marina (strain DSM 14350 / EX-H1)</name>
    <dbReference type="NCBI Taxonomy" id="123214"/>
    <lineage>
        <taxon>Bacteria</taxon>
        <taxon>Pseudomonadati</taxon>
        <taxon>Aquificota</taxon>
        <taxon>Aquificia</taxon>
        <taxon>Aquificales</taxon>
        <taxon>Hydrogenothermaceae</taxon>
        <taxon>Persephonella</taxon>
    </lineage>
</organism>
<dbReference type="Proteomes" id="UP000001366">
    <property type="component" value="Chromosome"/>
</dbReference>
<dbReference type="Pfam" id="PF09990">
    <property type="entry name" value="DUF2231"/>
    <property type="match status" value="1"/>
</dbReference>
<evidence type="ECO:0000313" key="4">
    <source>
        <dbReference type="Proteomes" id="UP000001366"/>
    </source>
</evidence>
<keyword evidence="4" id="KW-1185">Reference proteome</keyword>
<dbReference type="InterPro" id="IPR019251">
    <property type="entry name" value="DUF2231_TM"/>
</dbReference>
<evidence type="ECO:0000259" key="2">
    <source>
        <dbReference type="Pfam" id="PF09990"/>
    </source>
</evidence>
<reference evidence="3 4" key="1">
    <citation type="journal article" date="2009" name="J. Bacteriol.">
        <title>Complete and draft genome sequences of six members of the Aquificales.</title>
        <authorList>
            <person name="Reysenbach A.L."/>
            <person name="Hamamura N."/>
            <person name="Podar M."/>
            <person name="Griffiths E."/>
            <person name="Ferreira S."/>
            <person name="Hochstein R."/>
            <person name="Heidelberg J."/>
            <person name="Johnson J."/>
            <person name="Mead D."/>
            <person name="Pohorille A."/>
            <person name="Sarmiento M."/>
            <person name="Schweighofer K."/>
            <person name="Seshadri R."/>
            <person name="Voytek M.A."/>
        </authorList>
    </citation>
    <scope>NUCLEOTIDE SEQUENCE [LARGE SCALE GENOMIC DNA]</scope>
    <source>
        <strain evidence="4">DSM 14350 / EX-H1</strain>
    </source>
</reference>
<evidence type="ECO:0000256" key="1">
    <source>
        <dbReference type="SAM" id="Phobius"/>
    </source>
</evidence>
<gene>
    <name evidence="3" type="ordered locus">PERMA_0347</name>
</gene>
<keyword evidence="1" id="KW-1133">Transmembrane helix</keyword>
<feature type="transmembrane region" description="Helical" evidence="1">
    <location>
        <begin position="6"/>
        <end position="30"/>
    </location>
</feature>
<feature type="transmembrane region" description="Helical" evidence="1">
    <location>
        <begin position="75"/>
        <end position="95"/>
    </location>
</feature>
<dbReference type="HOGENOM" id="CLU_1873470_0_0_0"/>
<sequence length="136" mass="15330">MELNLVHAFFGRFGVLIPLLGLFFEIGALISHKDILFKFSGYLVILGSILALLAGFTGFIEYNYLKAASENINRFSFHIVTGTLLTGLFLLILALRSYLLVRDNERIATVYIFLYLTTVITNLISNEIIIHTLRGE</sequence>
<evidence type="ECO:0000313" key="3">
    <source>
        <dbReference type="EMBL" id="ACO03708.1"/>
    </source>
</evidence>
<feature type="domain" description="DUF2231" evidence="2">
    <location>
        <begin position="14"/>
        <end position="121"/>
    </location>
</feature>
<accession>C0QTX5</accession>